<dbReference type="Pfam" id="PF01636">
    <property type="entry name" value="APH"/>
    <property type="match status" value="1"/>
</dbReference>
<reference evidence="2 3" key="1">
    <citation type="submission" date="2023-01" db="EMBL/GenBank/DDBJ databases">
        <title>Minimal conservation of predation-associated metabolite biosynthetic gene clusters underscores biosynthetic potential of Myxococcota including descriptions for ten novel species: Archangium lansinium sp. nov., Myxococcus landrumus sp. nov., Nannocystis bai.</title>
        <authorList>
            <person name="Ahearne A."/>
            <person name="Stevens C."/>
            <person name="Dowd S."/>
        </authorList>
    </citation>
    <scope>NUCLEOTIDE SEQUENCE [LARGE SCALE GENOMIC DNA]</scope>
    <source>
        <strain evidence="2 3">WIWO2</strain>
    </source>
</reference>
<feature type="domain" description="Aminoglycoside phosphotransferase" evidence="1">
    <location>
        <begin position="28"/>
        <end position="238"/>
    </location>
</feature>
<name>A0ABT5CCG6_9BACT</name>
<dbReference type="InterPro" id="IPR002575">
    <property type="entry name" value="Aminoglycoside_PTrfase"/>
</dbReference>
<proteinExistence type="predicted"/>
<dbReference type="RefSeq" id="WP_272100975.1">
    <property type="nucleotide sequence ID" value="NZ_JAQNDK010000004.1"/>
</dbReference>
<sequence length="319" mass="34134">MSAPELHPDVTAALEAAFPGRPVQDVTSLSGGFSGAALIAFVVDGAPYVAKRFALDPSDPERAARESACMRVASERGVAPRLHHADARTGVTIMDRIAGTPLRPTSDPMQIERVAAALRRLHDGPPFPRGPSRMDFLRFLDAQCAALAGVGLPAELVRTIAELERVSAPHAHAAACHRDLNPNNVLVAAERVYFVDWTHAGAGDPFIDLAQLGVFAYPRPEQREALLEAYLGRPANDGERERARLARAIALAFYAASFFFGAARLGGPPPEDDVSRPLAEVLAAFGAAPERTHPGVVAAAFLREVRREARALDVLRGLP</sequence>
<dbReference type="Gene3D" id="3.90.1200.10">
    <property type="match status" value="1"/>
</dbReference>
<dbReference type="PANTHER" id="PTHR40086">
    <property type="entry name" value="PHOSPHOTRANSFERASE YTMP-RELATED"/>
    <property type="match status" value="1"/>
</dbReference>
<keyword evidence="3" id="KW-1185">Reference proteome</keyword>
<dbReference type="Proteomes" id="UP001217485">
    <property type="component" value="Unassembled WGS sequence"/>
</dbReference>
<comment type="caution">
    <text evidence="2">The sequence shown here is derived from an EMBL/GenBank/DDBJ whole genome shotgun (WGS) entry which is preliminary data.</text>
</comment>
<dbReference type="InterPro" id="IPR011009">
    <property type="entry name" value="Kinase-like_dom_sf"/>
</dbReference>
<organism evidence="2 3">
    <name type="scientific">Sorangium atrum</name>
    <dbReference type="NCBI Taxonomy" id="2995308"/>
    <lineage>
        <taxon>Bacteria</taxon>
        <taxon>Pseudomonadati</taxon>
        <taxon>Myxococcota</taxon>
        <taxon>Polyangia</taxon>
        <taxon>Polyangiales</taxon>
        <taxon>Polyangiaceae</taxon>
        <taxon>Sorangium</taxon>
    </lineage>
</organism>
<evidence type="ECO:0000259" key="1">
    <source>
        <dbReference type="Pfam" id="PF01636"/>
    </source>
</evidence>
<evidence type="ECO:0000313" key="2">
    <source>
        <dbReference type="EMBL" id="MDC0682822.1"/>
    </source>
</evidence>
<dbReference type="PANTHER" id="PTHR40086:SF1">
    <property type="entry name" value="CELL CYCLE REGULATOR CCRZ"/>
    <property type="match status" value="1"/>
</dbReference>
<protein>
    <submittedName>
        <fullName evidence="2">Phosphotransferase</fullName>
    </submittedName>
</protein>
<dbReference type="EMBL" id="JAQNDK010000004">
    <property type="protein sequence ID" value="MDC0682822.1"/>
    <property type="molecule type" value="Genomic_DNA"/>
</dbReference>
<dbReference type="InterPro" id="IPR052077">
    <property type="entry name" value="CcrZ_PhaseVar_Mediator"/>
</dbReference>
<gene>
    <name evidence="2" type="ORF">POL72_34165</name>
</gene>
<dbReference type="SUPFAM" id="SSF56112">
    <property type="entry name" value="Protein kinase-like (PK-like)"/>
    <property type="match status" value="1"/>
</dbReference>
<accession>A0ABT5CCG6</accession>
<evidence type="ECO:0000313" key="3">
    <source>
        <dbReference type="Proteomes" id="UP001217485"/>
    </source>
</evidence>